<dbReference type="PIRSF" id="PIRSF000505">
    <property type="entry name" value="EPSPS"/>
    <property type="match status" value="1"/>
</dbReference>
<evidence type="ECO:0000256" key="1">
    <source>
        <dbReference type="ARBA" id="ARBA00004811"/>
    </source>
</evidence>
<feature type="binding site" evidence="7">
    <location>
        <position position="350"/>
    </location>
    <ligand>
        <name>phosphoenolpyruvate</name>
        <dbReference type="ChEBI" id="CHEBI:58702"/>
    </ligand>
</feature>
<keyword evidence="4 7" id="KW-0808">Transferase</keyword>
<feature type="binding site" evidence="7">
    <location>
        <position position="392"/>
    </location>
    <ligand>
        <name>phosphoenolpyruvate</name>
        <dbReference type="ChEBI" id="CHEBI:58702"/>
    </ligand>
</feature>
<feature type="binding site" evidence="7">
    <location>
        <position position="26"/>
    </location>
    <ligand>
        <name>phosphoenolpyruvate</name>
        <dbReference type="ChEBI" id="CHEBI:58702"/>
    </ligand>
</feature>
<feature type="binding site" evidence="7">
    <location>
        <position position="31"/>
    </location>
    <ligand>
        <name>3-phosphoshikimate</name>
        <dbReference type="ChEBI" id="CHEBI:145989"/>
    </ligand>
</feature>
<evidence type="ECO:0000256" key="7">
    <source>
        <dbReference type="HAMAP-Rule" id="MF_00210"/>
    </source>
</evidence>
<evidence type="ECO:0000259" key="8">
    <source>
        <dbReference type="Pfam" id="PF00275"/>
    </source>
</evidence>
<dbReference type="InterPro" id="IPR001986">
    <property type="entry name" value="Enolpyruvate_Tfrase_dom"/>
</dbReference>
<dbReference type="InterPro" id="IPR006264">
    <property type="entry name" value="EPSP_synthase"/>
</dbReference>
<comment type="pathway">
    <text evidence="1 7">Metabolic intermediate biosynthesis; chorismate biosynthesis; chorismate from D-erythrose 4-phosphate and phosphoenolpyruvate: step 6/7.</text>
</comment>
<feature type="binding site" evidence="7">
    <location>
        <position position="171"/>
    </location>
    <ligand>
        <name>3-phosphoshikimate</name>
        <dbReference type="ChEBI" id="CHEBI:145989"/>
    </ligand>
</feature>
<dbReference type="PANTHER" id="PTHR21090">
    <property type="entry name" value="AROM/DEHYDROQUINATE SYNTHASE"/>
    <property type="match status" value="1"/>
</dbReference>
<feature type="binding site" evidence="7">
    <location>
        <position position="346"/>
    </location>
    <ligand>
        <name>3-phosphoshikimate</name>
        <dbReference type="ChEBI" id="CHEBI:145989"/>
    </ligand>
</feature>
<feature type="binding site" evidence="7">
    <location>
        <position position="26"/>
    </location>
    <ligand>
        <name>3-phosphoshikimate</name>
        <dbReference type="ChEBI" id="CHEBI:145989"/>
    </ligand>
</feature>
<sequence>MKNMDKRALHLTGAALKGEIDIPGDKSISHRAVMFGAVAEGKTTIKNFLPGADCLSTIACFSRLGVKIEQEGSNVMVHGKGFGGLKEPSELLDTGNSGTTTRLMLGILAGLPFHSVIAGDDSIAKRPMSRVVKPLAEMGADIDGRHQGEYTPLAVRGGKMEGIRYSLPVASAQVKSAILLAGLQAEGETMVLEPVKTRDHTENMIKQFGGTVEVDGNCVKLQGPQSLHAADIMVPGDISSAAFFLAAGAIAKNSSIILKNVGLNPTRTGIIEVLQQMGANIEIIPNQAESFEPAGDIIISSSNLKGIEIGGDLIPRLIDEIPIIALLATQAQGRTIIKDAAELKVKETNRINTVADELTKLGANIVPTDDGMIIEGRTGLHGAAVQSYGDHRIGMMLAVASLIADGEILLSNADAVEVSYPQFFDHLYSLAQA</sequence>
<comment type="subunit">
    <text evidence="7">Monomer.</text>
</comment>
<feature type="domain" description="Enolpyruvate transferase" evidence="8">
    <location>
        <begin position="13"/>
        <end position="427"/>
    </location>
</feature>
<evidence type="ECO:0000313" key="10">
    <source>
        <dbReference type="Proteomes" id="UP000823486"/>
    </source>
</evidence>
<evidence type="ECO:0000256" key="4">
    <source>
        <dbReference type="ARBA" id="ARBA00022679"/>
    </source>
</evidence>
<evidence type="ECO:0000313" key="9">
    <source>
        <dbReference type="EMBL" id="MBM7692638.1"/>
    </source>
</evidence>
<dbReference type="HAMAP" id="MF_00210">
    <property type="entry name" value="EPSP_synth"/>
    <property type="match status" value="1"/>
</dbReference>
<evidence type="ECO:0000256" key="3">
    <source>
        <dbReference type="ARBA" id="ARBA00022605"/>
    </source>
</evidence>
<dbReference type="InterPro" id="IPR036968">
    <property type="entry name" value="Enolpyruvate_Tfrase_sf"/>
</dbReference>
<evidence type="ECO:0000256" key="5">
    <source>
        <dbReference type="ARBA" id="ARBA00023141"/>
    </source>
</evidence>
<comment type="caution">
    <text evidence="9">The sequence shown here is derived from an EMBL/GenBank/DDBJ whole genome shotgun (WGS) entry which is preliminary data.</text>
</comment>
<dbReference type="NCBIfam" id="TIGR01356">
    <property type="entry name" value="aroA"/>
    <property type="match status" value="1"/>
</dbReference>
<dbReference type="GO" id="GO:0003866">
    <property type="term" value="F:3-phosphoshikimate 1-carboxyvinyltransferase activity"/>
    <property type="evidence" value="ECO:0007669"/>
    <property type="project" value="UniProtKB-EC"/>
</dbReference>
<accession>A0ABS2QHN5</accession>
<evidence type="ECO:0000256" key="6">
    <source>
        <dbReference type="ARBA" id="ARBA00044633"/>
    </source>
</evidence>
<comment type="catalytic activity">
    <reaction evidence="6">
        <text>3-phosphoshikimate + phosphoenolpyruvate = 5-O-(1-carboxyvinyl)-3-phosphoshikimate + phosphate</text>
        <dbReference type="Rhea" id="RHEA:21256"/>
        <dbReference type="ChEBI" id="CHEBI:43474"/>
        <dbReference type="ChEBI" id="CHEBI:57701"/>
        <dbReference type="ChEBI" id="CHEBI:58702"/>
        <dbReference type="ChEBI" id="CHEBI:145989"/>
        <dbReference type="EC" id="2.5.1.19"/>
    </reaction>
    <physiologicalReaction direction="left-to-right" evidence="6">
        <dbReference type="Rhea" id="RHEA:21257"/>
    </physiologicalReaction>
</comment>
<dbReference type="Pfam" id="PF00275">
    <property type="entry name" value="EPSP_synthase"/>
    <property type="match status" value="1"/>
</dbReference>
<feature type="binding site" evidence="7">
    <location>
        <position position="27"/>
    </location>
    <ligand>
        <name>3-phosphoshikimate</name>
        <dbReference type="ChEBI" id="CHEBI:145989"/>
    </ligand>
</feature>
<name>A0ABS2QHN5_9BACI</name>
<dbReference type="PROSITE" id="PS00885">
    <property type="entry name" value="EPSP_SYNTHASE_2"/>
    <property type="match status" value="1"/>
</dbReference>
<dbReference type="CDD" id="cd01556">
    <property type="entry name" value="EPSP_synthase"/>
    <property type="match status" value="1"/>
</dbReference>
<dbReference type="EMBL" id="JAFBFI010000007">
    <property type="protein sequence ID" value="MBM7692638.1"/>
    <property type="molecule type" value="Genomic_DNA"/>
</dbReference>
<feature type="binding site" evidence="7">
    <location>
        <position position="319"/>
    </location>
    <ligand>
        <name>3-phosphoshikimate</name>
        <dbReference type="ChEBI" id="CHEBI:145989"/>
    </ligand>
</feature>
<gene>
    <name evidence="7" type="primary">aroA</name>
    <name evidence="9" type="ORF">JOC77_002068</name>
</gene>
<proteinExistence type="inferred from homology"/>
<keyword evidence="5 7" id="KW-0057">Aromatic amino acid biosynthesis</keyword>
<keyword evidence="3 7" id="KW-0028">Amino-acid biosynthesis</keyword>
<dbReference type="InterPro" id="IPR023193">
    <property type="entry name" value="EPSP_synthase_CS"/>
</dbReference>
<feature type="binding site" evidence="7">
    <location>
        <position position="173"/>
    </location>
    <ligand>
        <name>phosphoenolpyruvate</name>
        <dbReference type="ChEBI" id="CHEBI:58702"/>
    </ligand>
</feature>
<protein>
    <recommendedName>
        <fullName evidence="7">3-phosphoshikimate 1-carboxyvinyltransferase</fullName>
        <ecNumber evidence="7">2.5.1.19</ecNumber>
    </recommendedName>
    <alternativeName>
        <fullName evidence="7">5-enolpyruvylshikimate-3-phosphate synthase</fullName>
        <shortName evidence="7">EPSP synthase</shortName>
        <shortName evidence="7">EPSPS</shortName>
    </alternativeName>
</protein>
<dbReference type="Proteomes" id="UP000823486">
    <property type="component" value="Unassembled WGS sequence"/>
</dbReference>
<keyword evidence="7" id="KW-0963">Cytoplasm</keyword>
<feature type="binding site" evidence="7">
    <location>
        <position position="173"/>
    </location>
    <ligand>
        <name>3-phosphoshikimate</name>
        <dbReference type="ChEBI" id="CHEBI:145989"/>
    </ligand>
</feature>
<organism evidence="9 10">
    <name type="scientific">Peribacillus deserti</name>
    <dbReference type="NCBI Taxonomy" id="673318"/>
    <lineage>
        <taxon>Bacteria</taxon>
        <taxon>Bacillati</taxon>
        <taxon>Bacillota</taxon>
        <taxon>Bacilli</taxon>
        <taxon>Bacillales</taxon>
        <taxon>Bacillaceae</taxon>
        <taxon>Peribacillus</taxon>
    </lineage>
</organism>
<dbReference type="Gene3D" id="3.65.10.10">
    <property type="entry name" value="Enolpyruvate transferase domain"/>
    <property type="match status" value="2"/>
</dbReference>
<dbReference type="InterPro" id="IPR013792">
    <property type="entry name" value="RNA3'P_cycl/enolpyr_Trfase_a/b"/>
</dbReference>
<dbReference type="PROSITE" id="PS00104">
    <property type="entry name" value="EPSP_SYNTHASE_1"/>
    <property type="match status" value="1"/>
</dbReference>
<dbReference type="EC" id="2.5.1.19" evidence="7"/>
<feature type="binding site" evidence="7">
    <location>
        <position position="126"/>
    </location>
    <ligand>
        <name>phosphoenolpyruvate</name>
        <dbReference type="ChEBI" id="CHEBI:58702"/>
    </ligand>
</feature>
<evidence type="ECO:0000256" key="2">
    <source>
        <dbReference type="ARBA" id="ARBA00009948"/>
    </source>
</evidence>
<keyword evidence="10" id="KW-1185">Reference proteome</keyword>
<comment type="subcellular location">
    <subcellularLocation>
        <location evidence="7">Cytoplasm</location>
    </subcellularLocation>
</comment>
<reference evidence="9 10" key="1">
    <citation type="submission" date="2021-01" db="EMBL/GenBank/DDBJ databases">
        <title>Genomic Encyclopedia of Type Strains, Phase IV (KMG-IV): sequencing the most valuable type-strain genomes for metagenomic binning, comparative biology and taxonomic classification.</title>
        <authorList>
            <person name="Goeker M."/>
        </authorList>
    </citation>
    <scope>NUCLEOTIDE SEQUENCE [LARGE SCALE GENOMIC DNA]</scope>
    <source>
        <strain evidence="9 10">DSM 105482</strain>
    </source>
</reference>
<feature type="binding site" evidence="7">
    <location>
        <position position="98"/>
    </location>
    <ligand>
        <name>phosphoenolpyruvate</name>
        <dbReference type="ChEBI" id="CHEBI:58702"/>
    </ligand>
</feature>
<comment type="similarity">
    <text evidence="2 7">Belongs to the EPSP synthase family.</text>
</comment>
<feature type="active site" description="Proton acceptor" evidence="7">
    <location>
        <position position="319"/>
    </location>
</feature>
<dbReference type="SUPFAM" id="SSF55205">
    <property type="entry name" value="EPT/RTPC-like"/>
    <property type="match status" value="1"/>
</dbReference>
<comment type="caution">
    <text evidence="7">Lacks conserved residue(s) required for the propagation of feature annotation.</text>
</comment>
<comment type="function">
    <text evidence="7">Catalyzes the transfer of the enolpyruvyl moiety of phosphoenolpyruvate (PEP) to the 5-hydroxyl of shikimate-3-phosphate (S3P) to produce enolpyruvyl shikimate-3-phosphate and inorganic phosphate.</text>
</comment>
<dbReference type="PANTHER" id="PTHR21090:SF5">
    <property type="entry name" value="PENTAFUNCTIONAL AROM POLYPEPTIDE"/>
    <property type="match status" value="1"/>
</dbReference>